<evidence type="ECO:0000259" key="1">
    <source>
        <dbReference type="PROSITE" id="PS00028"/>
    </source>
</evidence>
<organism evidence="2 3">
    <name type="scientific">Trachymyrmex cornetzi</name>
    <dbReference type="NCBI Taxonomy" id="471704"/>
    <lineage>
        <taxon>Eukaryota</taxon>
        <taxon>Metazoa</taxon>
        <taxon>Ecdysozoa</taxon>
        <taxon>Arthropoda</taxon>
        <taxon>Hexapoda</taxon>
        <taxon>Insecta</taxon>
        <taxon>Pterygota</taxon>
        <taxon>Neoptera</taxon>
        <taxon>Endopterygota</taxon>
        <taxon>Hymenoptera</taxon>
        <taxon>Apocrita</taxon>
        <taxon>Aculeata</taxon>
        <taxon>Formicoidea</taxon>
        <taxon>Formicidae</taxon>
        <taxon>Myrmicinae</taxon>
        <taxon>Trachymyrmex</taxon>
    </lineage>
</organism>
<accession>A0A151JML7</accession>
<evidence type="ECO:0000313" key="3">
    <source>
        <dbReference type="Proteomes" id="UP000078492"/>
    </source>
</evidence>
<gene>
    <name evidence="2" type="ORF">ALC57_03081</name>
</gene>
<dbReference type="PROSITE" id="PS00028">
    <property type="entry name" value="ZINC_FINGER_C2H2_1"/>
    <property type="match status" value="1"/>
</dbReference>
<dbReference type="EMBL" id="KQ978915">
    <property type="protein sequence ID" value="KYN27525.1"/>
    <property type="molecule type" value="Genomic_DNA"/>
</dbReference>
<feature type="domain" description="C2H2-type" evidence="1">
    <location>
        <begin position="30"/>
        <end position="53"/>
    </location>
</feature>
<evidence type="ECO:0000313" key="2">
    <source>
        <dbReference type="EMBL" id="KYN27525.1"/>
    </source>
</evidence>
<dbReference type="InterPro" id="IPR013087">
    <property type="entry name" value="Znf_C2H2_type"/>
</dbReference>
<keyword evidence="3" id="KW-1185">Reference proteome</keyword>
<proteinExistence type="predicted"/>
<reference evidence="2 3" key="1">
    <citation type="submission" date="2015-09" db="EMBL/GenBank/DDBJ databases">
        <title>Trachymyrmex cornetzi WGS genome.</title>
        <authorList>
            <person name="Nygaard S."/>
            <person name="Hu H."/>
            <person name="Boomsma J."/>
            <person name="Zhang G."/>
        </authorList>
    </citation>
    <scope>NUCLEOTIDE SEQUENCE [LARGE SCALE GENOMIC DNA]</scope>
    <source>
        <strain evidence="2">Tcor2-1</strain>
        <tissue evidence="2">Whole body</tissue>
    </source>
</reference>
<protein>
    <recommendedName>
        <fullName evidence="1">C2H2-type domain-containing protein</fullName>
    </recommendedName>
</protein>
<name>A0A151JML7_9HYME</name>
<sequence length="94" mass="11481">MYFFQCNLYDELIRHYLCFHKYNPQFMVQCNYQGCGATYRKWKSFKQHLQRRHSDTSQIFDNFNEDINKNVGRLQEDTINQENINEQCNNEGKV</sequence>
<dbReference type="AlphaFoldDB" id="A0A151JML7"/>
<dbReference type="Proteomes" id="UP000078492">
    <property type="component" value="Unassembled WGS sequence"/>
</dbReference>